<evidence type="ECO:0000256" key="6">
    <source>
        <dbReference type="ARBA" id="ARBA00023136"/>
    </source>
</evidence>
<dbReference type="PANTHER" id="PTHR30065">
    <property type="entry name" value="FLAGELLAR BIOSYNTHETIC PROTEIN FLIR"/>
    <property type="match status" value="1"/>
</dbReference>
<dbReference type="HOGENOM" id="CLU_063626_0_4_6"/>
<proteinExistence type="inferred from homology"/>
<reference evidence="8 9" key="1">
    <citation type="journal article" date="2012" name="PLoS ONE">
        <title>Edwardsiella comparative phylogenomics reveal the new intra/inter-species taxonomic relationships, virulence evolution and niche adaptation mechanisms.</title>
        <authorList>
            <person name="Yang M."/>
            <person name="Lv Y."/>
            <person name="Xiao J."/>
            <person name="Wu H."/>
            <person name="Zheng H."/>
            <person name="Liu Q."/>
            <person name="Zhang Y."/>
            <person name="Wang Q."/>
        </authorList>
    </citation>
    <scope>NUCLEOTIDE SEQUENCE [LARGE SCALE GENOMIC DNA]</scope>
    <source>
        <strain evidence="9">080813</strain>
    </source>
</reference>
<sequence length="259" mass="28764">MMKDTVDIIITIFICILRPLGAFLIIPIFSLGNFLSPLIRNAFTLAISLPIIHQNINITEVMPHEISSLSLFVLKELMIGFFIGLSFTIIFWAIDSASQLIDTLRGSTIASILNPAINDSSSVTGVFLYHFVNIIFIIHGGIEDILSTLYSSYQTLPISQSIEINGQLISFIYSLWNSFLKLLVSFSIPMIVGILLTDIAFGFLNKTAQQLNVFTLSLPIKSLIAFFILIIVLHTYPSLVKEAIALNKNLITLLLEKAI</sequence>
<feature type="transmembrane region" description="Helical" evidence="7">
    <location>
        <begin position="73"/>
        <end position="94"/>
    </location>
</feature>
<evidence type="ECO:0000256" key="4">
    <source>
        <dbReference type="ARBA" id="ARBA00022692"/>
    </source>
</evidence>
<dbReference type="EMBL" id="CP006664">
    <property type="protein sequence ID" value="AIJ07815.1"/>
    <property type="molecule type" value="Genomic_DNA"/>
</dbReference>
<dbReference type="Proteomes" id="UP000028681">
    <property type="component" value="Chromosome"/>
</dbReference>
<dbReference type="KEGG" id="ete:ETEE_1361"/>
<organism evidence="8 9">
    <name type="scientific">Edwardsiella anguillarum ET080813</name>
    <dbReference type="NCBI Taxonomy" id="667120"/>
    <lineage>
        <taxon>Bacteria</taxon>
        <taxon>Pseudomonadati</taxon>
        <taxon>Pseudomonadota</taxon>
        <taxon>Gammaproteobacteria</taxon>
        <taxon>Enterobacterales</taxon>
        <taxon>Hafniaceae</taxon>
        <taxon>Edwardsiella</taxon>
    </lineage>
</organism>
<keyword evidence="3 7" id="KW-1003">Cell membrane</keyword>
<dbReference type="GO" id="GO:0005886">
    <property type="term" value="C:plasma membrane"/>
    <property type="evidence" value="ECO:0007669"/>
    <property type="project" value="UniProtKB-SubCell"/>
</dbReference>
<accession>A0A076LH05</accession>
<comment type="similarity">
    <text evidence="2 7">Belongs to the FliR/MopE/SpaR family.</text>
</comment>
<dbReference type="InterPro" id="IPR006304">
    <property type="entry name" value="T3SS_SpaR/YscT"/>
</dbReference>
<feature type="transmembrane region" description="Helical" evidence="7">
    <location>
        <begin position="182"/>
        <end position="204"/>
    </location>
</feature>
<protein>
    <submittedName>
        <fullName evidence="8">Type III secretion inner membrane protein (YscT,HrcT,SpaR,EscT,EpaR1 like protein)</fullName>
    </submittedName>
</protein>
<feature type="transmembrane region" description="Helical" evidence="7">
    <location>
        <begin position="211"/>
        <end position="233"/>
    </location>
</feature>
<gene>
    <name evidence="8" type="primary">yscT</name>
    <name evidence="8" type="ORF">ETEE_1361</name>
</gene>
<dbReference type="Pfam" id="PF01311">
    <property type="entry name" value="Bac_export_1"/>
    <property type="match status" value="1"/>
</dbReference>
<evidence type="ECO:0000256" key="2">
    <source>
        <dbReference type="ARBA" id="ARBA00009772"/>
    </source>
</evidence>
<evidence type="ECO:0000256" key="7">
    <source>
        <dbReference type="RuleBase" id="RU362072"/>
    </source>
</evidence>
<feature type="transmembrane region" description="Helical" evidence="7">
    <location>
        <begin position="127"/>
        <end position="146"/>
    </location>
</feature>
<feature type="transmembrane region" description="Helical" evidence="7">
    <location>
        <begin position="7"/>
        <end position="28"/>
    </location>
</feature>
<dbReference type="PANTHER" id="PTHR30065:SF1">
    <property type="entry name" value="SURFACE PRESENTATION OF ANTIGENS PROTEIN SPAR"/>
    <property type="match status" value="1"/>
</dbReference>
<keyword evidence="4 7" id="KW-0812">Transmembrane</keyword>
<dbReference type="AlphaFoldDB" id="A0A076LH05"/>
<keyword evidence="5 7" id="KW-1133">Transmembrane helix</keyword>
<comment type="subcellular location">
    <subcellularLocation>
        <location evidence="1 7">Cell membrane</location>
        <topology evidence="1 7">Multi-pass membrane protein</topology>
    </subcellularLocation>
</comment>
<name>A0A076LH05_9GAMM</name>
<dbReference type="NCBIfam" id="TIGR01401">
    <property type="entry name" value="fliR_like_III"/>
    <property type="match status" value="1"/>
</dbReference>
<evidence type="ECO:0000313" key="9">
    <source>
        <dbReference type="Proteomes" id="UP000028681"/>
    </source>
</evidence>
<evidence type="ECO:0000256" key="5">
    <source>
        <dbReference type="ARBA" id="ARBA00022989"/>
    </source>
</evidence>
<evidence type="ECO:0000256" key="3">
    <source>
        <dbReference type="ARBA" id="ARBA00022475"/>
    </source>
</evidence>
<dbReference type="GO" id="GO:0006605">
    <property type="term" value="P:protein targeting"/>
    <property type="evidence" value="ECO:0007669"/>
    <property type="project" value="UniProtKB-UniRule"/>
</dbReference>
<dbReference type="InterPro" id="IPR002010">
    <property type="entry name" value="T3SS_IM_R"/>
</dbReference>
<evidence type="ECO:0000256" key="1">
    <source>
        <dbReference type="ARBA" id="ARBA00004651"/>
    </source>
</evidence>
<dbReference type="PRINTS" id="PR00953">
    <property type="entry name" value="TYPE3IMRPROT"/>
</dbReference>
<keyword evidence="6 7" id="KW-0472">Membrane</keyword>
<evidence type="ECO:0000313" key="8">
    <source>
        <dbReference type="EMBL" id="AIJ07815.1"/>
    </source>
</evidence>